<name>K1STA9_9ZZZZ</name>
<protein>
    <submittedName>
        <fullName evidence="2">Single-stranded-DNA-specific exonuclease RecJ</fullName>
    </submittedName>
</protein>
<feature type="domain" description="DDH" evidence="1">
    <location>
        <begin position="79"/>
        <end position="146"/>
    </location>
</feature>
<evidence type="ECO:0000259" key="1">
    <source>
        <dbReference type="Pfam" id="PF01368"/>
    </source>
</evidence>
<accession>K1STA9</accession>
<dbReference type="InterPro" id="IPR038763">
    <property type="entry name" value="DHH_sf"/>
</dbReference>
<dbReference type="EMBL" id="AJWZ01009723">
    <property type="protein sequence ID" value="EKC50476.1"/>
    <property type="molecule type" value="Genomic_DNA"/>
</dbReference>
<proteinExistence type="predicted"/>
<keyword evidence="2" id="KW-0540">Nuclease</keyword>
<feature type="non-terminal residue" evidence="2">
    <location>
        <position position="149"/>
    </location>
</feature>
<sequence>MNKKWELNEANDALINKISEEFNVSKLVANIIANKGLTNSDEIEVFLHPRRTDFHDPFMMPDMEKAVDRVVKAIETHEKVAIYGDYDVDGITSSTVLKRFLAERGLETDVYIPNRLHEGYGLNENAIREIADTKHTLIITVDCGITGNK</sequence>
<dbReference type="AlphaFoldDB" id="K1STA9"/>
<dbReference type="PANTHER" id="PTHR30255">
    <property type="entry name" value="SINGLE-STRANDED-DNA-SPECIFIC EXONUCLEASE RECJ"/>
    <property type="match status" value="1"/>
</dbReference>
<dbReference type="InterPro" id="IPR001667">
    <property type="entry name" value="DDH_dom"/>
</dbReference>
<comment type="caution">
    <text evidence="2">The sequence shown here is derived from an EMBL/GenBank/DDBJ whole genome shotgun (WGS) entry which is preliminary data.</text>
</comment>
<dbReference type="Pfam" id="PF01368">
    <property type="entry name" value="DHH"/>
    <property type="match status" value="1"/>
</dbReference>
<keyword evidence="2" id="KW-0269">Exonuclease</keyword>
<gene>
    <name evidence="2" type="ORF">OBE_14114</name>
</gene>
<dbReference type="SUPFAM" id="SSF64182">
    <property type="entry name" value="DHH phosphoesterases"/>
    <property type="match status" value="1"/>
</dbReference>
<reference evidence="2" key="1">
    <citation type="journal article" date="2013" name="Environ. Microbiol.">
        <title>Microbiota from the distal guts of lean and obese adolescents exhibit partial functional redundancy besides clear differences in community structure.</title>
        <authorList>
            <person name="Ferrer M."/>
            <person name="Ruiz A."/>
            <person name="Lanza F."/>
            <person name="Haange S.B."/>
            <person name="Oberbach A."/>
            <person name="Till H."/>
            <person name="Bargiela R."/>
            <person name="Campoy C."/>
            <person name="Segura M.T."/>
            <person name="Richter M."/>
            <person name="von Bergen M."/>
            <person name="Seifert J."/>
            <person name="Suarez A."/>
        </authorList>
    </citation>
    <scope>NUCLEOTIDE SEQUENCE</scope>
</reference>
<dbReference type="InterPro" id="IPR051673">
    <property type="entry name" value="SSDNA_exonuclease_RecJ"/>
</dbReference>
<organism evidence="2">
    <name type="scientific">human gut metagenome</name>
    <dbReference type="NCBI Taxonomy" id="408170"/>
    <lineage>
        <taxon>unclassified sequences</taxon>
        <taxon>metagenomes</taxon>
        <taxon>organismal metagenomes</taxon>
    </lineage>
</organism>
<dbReference type="Gene3D" id="3.90.1640.30">
    <property type="match status" value="1"/>
</dbReference>
<dbReference type="GO" id="GO:0004527">
    <property type="term" value="F:exonuclease activity"/>
    <property type="evidence" value="ECO:0007669"/>
    <property type="project" value="UniProtKB-KW"/>
</dbReference>
<evidence type="ECO:0000313" key="2">
    <source>
        <dbReference type="EMBL" id="EKC50476.1"/>
    </source>
</evidence>
<keyword evidence="2" id="KW-0378">Hydrolase</keyword>
<dbReference type="PANTHER" id="PTHR30255:SF2">
    <property type="entry name" value="SINGLE-STRANDED-DNA-SPECIFIC EXONUCLEASE RECJ"/>
    <property type="match status" value="1"/>
</dbReference>